<dbReference type="SMART" id="SM00432">
    <property type="entry name" value="MADS"/>
    <property type="match status" value="1"/>
</dbReference>
<protein>
    <submittedName>
        <fullName evidence="7">M16 protein</fullName>
    </submittedName>
</protein>
<dbReference type="PROSITE" id="PS50066">
    <property type="entry name" value="MADS_BOX_2"/>
    <property type="match status" value="1"/>
</dbReference>
<evidence type="ECO:0000259" key="6">
    <source>
        <dbReference type="PROSITE" id="PS50066"/>
    </source>
</evidence>
<dbReference type="PRINTS" id="PR00404">
    <property type="entry name" value="MADSDOMAIN"/>
</dbReference>
<dbReference type="EMBL" id="CM035444">
    <property type="protein sequence ID" value="KAH7277514.1"/>
    <property type="molecule type" value="Genomic_DNA"/>
</dbReference>
<keyword evidence="9" id="KW-1185">Reference proteome</keyword>
<evidence type="ECO:0000256" key="2">
    <source>
        <dbReference type="ARBA" id="ARBA00023015"/>
    </source>
</evidence>
<dbReference type="OrthoDB" id="1898716at2759"/>
<proteinExistence type="evidence at transcript level"/>
<dbReference type="InterPro" id="IPR050142">
    <property type="entry name" value="MADS-box/MEF2_TF"/>
</dbReference>
<evidence type="ECO:0000256" key="4">
    <source>
        <dbReference type="ARBA" id="ARBA00023163"/>
    </source>
</evidence>
<dbReference type="InterPro" id="IPR036879">
    <property type="entry name" value="TF_MADSbox_sf"/>
</dbReference>
<evidence type="ECO:0000256" key="5">
    <source>
        <dbReference type="ARBA" id="ARBA00023242"/>
    </source>
</evidence>
<keyword evidence="4" id="KW-0804">Transcription</keyword>
<dbReference type="SUPFAM" id="SSF55455">
    <property type="entry name" value="SRF-like"/>
    <property type="match status" value="1"/>
</dbReference>
<organism evidence="7">
    <name type="scientific">Ceratopteris richardii</name>
    <name type="common">Triangle waterfern</name>
    <dbReference type="NCBI Taxonomy" id="49495"/>
    <lineage>
        <taxon>Eukaryota</taxon>
        <taxon>Viridiplantae</taxon>
        <taxon>Streptophyta</taxon>
        <taxon>Embryophyta</taxon>
        <taxon>Tracheophyta</taxon>
        <taxon>Polypodiopsida</taxon>
        <taxon>Polypodiidae</taxon>
        <taxon>Polypodiales</taxon>
        <taxon>Pteridineae</taxon>
        <taxon>Pteridaceae</taxon>
        <taxon>Parkerioideae</taxon>
        <taxon>Ceratopteris</taxon>
    </lineage>
</organism>
<evidence type="ECO:0000313" key="9">
    <source>
        <dbReference type="Proteomes" id="UP000825935"/>
    </source>
</evidence>
<gene>
    <name evidence="7" type="primary">m16</name>
    <name evidence="8" type="ORF">KP509_39G054900</name>
</gene>
<sequence length="238" mass="27464">MGRVKLAIKKIETPVGKQVTYSKRKAGLEKKAKELATLCDIDLLLILFSPAGKLSWINGSKSPPEEVLMRFASLSPQERAKRKIEALEQLKRTFKKLDHDVNVEEFTRQNVTAQNIEESHLYLQNIQIECLQLQQKLRAYESFQNIEEADKLEEFLQRRIQEVRVHKELLGSRQCIVPCGPSASQQVYSDGVTNSNFPAQGAWESHHDRLQDISELQAKYYCQRYGEELPEAWFNDNT</sequence>
<dbReference type="GO" id="GO:0005634">
    <property type="term" value="C:nucleus"/>
    <property type="evidence" value="ECO:0007669"/>
    <property type="project" value="UniProtKB-SubCell"/>
</dbReference>
<reference evidence="8" key="2">
    <citation type="submission" date="2021-08" db="EMBL/GenBank/DDBJ databases">
        <title>WGS assembly of Ceratopteris richardii.</title>
        <authorList>
            <person name="Marchant D.B."/>
            <person name="Chen G."/>
            <person name="Jenkins J."/>
            <person name="Shu S."/>
            <person name="Leebens-Mack J."/>
            <person name="Grimwood J."/>
            <person name="Schmutz J."/>
            <person name="Soltis P."/>
            <person name="Soltis D."/>
            <person name="Chen Z.-H."/>
        </authorList>
    </citation>
    <scope>NUCLEOTIDE SEQUENCE</scope>
    <source>
        <strain evidence="8">Whitten #5841</strain>
        <tissue evidence="8">Leaf</tissue>
    </source>
</reference>
<dbReference type="EMBL" id="FM995273">
    <property type="protein sequence ID" value="CAX33874.1"/>
    <property type="molecule type" value="mRNA"/>
</dbReference>
<feature type="domain" description="MADS-box" evidence="6">
    <location>
        <begin position="1"/>
        <end position="61"/>
    </location>
</feature>
<comment type="subcellular location">
    <subcellularLocation>
        <location evidence="1">Nucleus</location>
    </subcellularLocation>
</comment>
<keyword evidence="2" id="KW-0805">Transcription regulation</keyword>
<dbReference type="Proteomes" id="UP000825935">
    <property type="component" value="Chromosome 39"/>
</dbReference>
<dbReference type="GO" id="GO:0003677">
    <property type="term" value="F:DNA binding"/>
    <property type="evidence" value="ECO:0007669"/>
    <property type="project" value="UniProtKB-KW"/>
</dbReference>
<evidence type="ECO:0000313" key="7">
    <source>
        <dbReference type="EMBL" id="CAX33874.1"/>
    </source>
</evidence>
<dbReference type="AlphaFoldDB" id="G0KY96"/>
<evidence type="ECO:0000256" key="1">
    <source>
        <dbReference type="ARBA" id="ARBA00004123"/>
    </source>
</evidence>
<keyword evidence="3" id="KW-0238">DNA-binding</keyword>
<dbReference type="PANTHER" id="PTHR48019">
    <property type="entry name" value="SERUM RESPONSE FACTOR HOMOLOG"/>
    <property type="match status" value="1"/>
</dbReference>
<name>G0KY96_CERRI</name>
<evidence type="ECO:0000256" key="3">
    <source>
        <dbReference type="ARBA" id="ARBA00023125"/>
    </source>
</evidence>
<keyword evidence="5" id="KW-0539">Nucleus</keyword>
<reference evidence="7" key="1">
    <citation type="journal article" date="2012" name="Mol. Biol. Evol.">
        <title>How MIKC* MADS-box genes originated and evidence for their conserved function throughout the evolution of vascular plant gametophytes.</title>
        <authorList>
            <person name="Kwantes M."/>
            <person name="Liebsch D."/>
            <person name="Verelst W."/>
        </authorList>
    </citation>
    <scope>NUCLEOTIDE SEQUENCE</scope>
</reference>
<accession>G0KY96</accession>
<dbReference type="InterPro" id="IPR002100">
    <property type="entry name" value="TF_MADSbox"/>
</dbReference>
<evidence type="ECO:0000313" key="8">
    <source>
        <dbReference type="EMBL" id="KAH7277514.1"/>
    </source>
</evidence>
<dbReference type="Pfam" id="PF00319">
    <property type="entry name" value="SRF-TF"/>
    <property type="match status" value="1"/>
</dbReference>
<dbReference type="Gene3D" id="3.40.1810.10">
    <property type="entry name" value="Transcription factor, MADS-box"/>
    <property type="match status" value="1"/>
</dbReference>
<dbReference type="GO" id="GO:0046983">
    <property type="term" value="F:protein dimerization activity"/>
    <property type="evidence" value="ECO:0007669"/>
    <property type="project" value="InterPro"/>
</dbReference>